<keyword evidence="3" id="KW-1185">Reference proteome</keyword>
<dbReference type="AlphaFoldDB" id="A0A858RIK9"/>
<sequence>MVTPIMHSRKELSPVVVLASALLCSQGFAQDFALRLADGNQALFEPFPIPDAVAVPIKGGFDFGVYASATYDSNFYLDDDYTESEFYGAVSPWISYRSDPEGHARYSFEAKYSPTFLAYWNNSDLNGINQSGSVAFKYQGSRTTLTVFADYSEVSSADRLSGTFVEGSIFSYGIKGTYQIAPRTSLQAAWTASSSDYDSGGRSGADVYTTQLAGLWDATERIQIGPALRYTITESDNTGERDAIAALLKVRYQWGERFFFDASAGVEFAKNSRQGDDYEIGPAGSLEVQYLINERWTLKGSIGYATVPSPVNANYVVDDFSLFTALVRHFDRGGSLEAGIGISFSDYEAVGTVATLREDDQFFHAYLTYRRKLFLDRVSWESSLRYAANDGQKDWSQWQLTTGVGIEF</sequence>
<dbReference type="EMBL" id="CP051774">
    <property type="protein sequence ID" value="QJE97056.1"/>
    <property type="molecule type" value="Genomic_DNA"/>
</dbReference>
<dbReference type="SUPFAM" id="SSF56935">
    <property type="entry name" value="Porins"/>
    <property type="match status" value="1"/>
</dbReference>
<dbReference type="Proteomes" id="UP000501812">
    <property type="component" value="Chromosome"/>
</dbReference>
<feature type="signal peptide" evidence="1">
    <location>
        <begin position="1"/>
        <end position="29"/>
    </location>
</feature>
<keyword evidence="1" id="KW-0732">Signal</keyword>
<dbReference type="RefSeq" id="WP_169455456.1">
    <property type="nucleotide sequence ID" value="NZ_CP051774.1"/>
</dbReference>
<evidence type="ECO:0000313" key="3">
    <source>
        <dbReference type="Proteomes" id="UP000501812"/>
    </source>
</evidence>
<name>A0A858RIK9_9BACT</name>
<gene>
    <name evidence="2" type="ORF">HHL09_15095</name>
</gene>
<proteinExistence type="predicted"/>
<feature type="chain" id="PRO_5032826050" description="Beta-barrel porin 2" evidence="1">
    <location>
        <begin position="30"/>
        <end position="408"/>
    </location>
</feature>
<organism evidence="2 3">
    <name type="scientific">Luteolibacter luteus</name>
    <dbReference type="NCBI Taxonomy" id="2728835"/>
    <lineage>
        <taxon>Bacteria</taxon>
        <taxon>Pseudomonadati</taxon>
        <taxon>Verrucomicrobiota</taxon>
        <taxon>Verrucomicrobiia</taxon>
        <taxon>Verrucomicrobiales</taxon>
        <taxon>Verrucomicrobiaceae</taxon>
        <taxon>Luteolibacter</taxon>
    </lineage>
</organism>
<accession>A0A858RIK9</accession>
<evidence type="ECO:0000256" key="1">
    <source>
        <dbReference type="SAM" id="SignalP"/>
    </source>
</evidence>
<protein>
    <recommendedName>
        <fullName evidence="4">Beta-barrel porin 2</fullName>
    </recommendedName>
</protein>
<dbReference type="KEGG" id="luo:HHL09_15095"/>
<reference evidence="2 3" key="1">
    <citation type="submission" date="2020-04" db="EMBL/GenBank/DDBJ databases">
        <title>Luteolibacter sp. G-1-1-1 isolated from soil.</title>
        <authorList>
            <person name="Dahal R.H."/>
        </authorList>
    </citation>
    <scope>NUCLEOTIDE SEQUENCE [LARGE SCALE GENOMIC DNA]</scope>
    <source>
        <strain evidence="2 3">G-1-1-1</strain>
    </source>
</reference>
<evidence type="ECO:0000313" key="2">
    <source>
        <dbReference type="EMBL" id="QJE97056.1"/>
    </source>
</evidence>
<evidence type="ECO:0008006" key="4">
    <source>
        <dbReference type="Google" id="ProtNLM"/>
    </source>
</evidence>